<keyword evidence="3" id="KW-1185">Reference proteome</keyword>
<protein>
    <submittedName>
        <fullName evidence="2">Uncharacterized protein</fullName>
    </submittedName>
</protein>
<dbReference type="Proteomes" id="UP001304895">
    <property type="component" value="Unassembled WGS sequence"/>
</dbReference>
<comment type="caution">
    <text evidence="2">The sequence shown here is derived from an EMBL/GenBank/DDBJ whole genome shotgun (WGS) entry which is preliminary data.</text>
</comment>
<name>A0AAN6UEW0_9PEZI</name>
<reference evidence="2" key="2">
    <citation type="submission" date="2023-05" db="EMBL/GenBank/DDBJ databases">
        <authorList>
            <consortium name="Lawrence Berkeley National Laboratory"/>
            <person name="Steindorff A."/>
            <person name="Hensen N."/>
            <person name="Bonometti L."/>
            <person name="Westerberg I."/>
            <person name="Brannstrom I.O."/>
            <person name="Guillou S."/>
            <person name="Cros-Aarteil S."/>
            <person name="Calhoun S."/>
            <person name="Haridas S."/>
            <person name="Kuo A."/>
            <person name="Mondo S."/>
            <person name="Pangilinan J."/>
            <person name="Riley R."/>
            <person name="Labutti K."/>
            <person name="Andreopoulos B."/>
            <person name="Lipzen A."/>
            <person name="Chen C."/>
            <person name="Yanf M."/>
            <person name="Daum C."/>
            <person name="Ng V."/>
            <person name="Clum A."/>
            <person name="Ohm R."/>
            <person name="Martin F."/>
            <person name="Silar P."/>
            <person name="Natvig D."/>
            <person name="Lalanne C."/>
            <person name="Gautier V."/>
            <person name="Ament-Velasquez S.L."/>
            <person name="Kruys A."/>
            <person name="Hutchinson M.I."/>
            <person name="Powell A.J."/>
            <person name="Barry K."/>
            <person name="Miller A.N."/>
            <person name="Grigoriev I.V."/>
            <person name="Debuchy R."/>
            <person name="Gladieux P."/>
            <person name="Thoren M.H."/>
            <person name="Johannesson H."/>
        </authorList>
    </citation>
    <scope>NUCLEOTIDE SEQUENCE</scope>
    <source>
        <strain evidence="2">CBS 123565</strain>
    </source>
</reference>
<reference evidence="2" key="1">
    <citation type="journal article" date="2023" name="Mol. Phylogenet. Evol.">
        <title>Genome-scale phylogeny and comparative genomics of the fungal order Sordariales.</title>
        <authorList>
            <person name="Hensen N."/>
            <person name="Bonometti L."/>
            <person name="Westerberg I."/>
            <person name="Brannstrom I.O."/>
            <person name="Guillou S."/>
            <person name="Cros-Aarteil S."/>
            <person name="Calhoun S."/>
            <person name="Haridas S."/>
            <person name="Kuo A."/>
            <person name="Mondo S."/>
            <person name="Pangilinan J."/>
            <person name="Riley R."/>
            <person name="LaButti K."/>
            <person name="Andreopoulos B."/>
            <person name="Lipzen A."/>
            <person name="Chen C."/>
            <person name="Yan M."/>
            <person name="Daum C."/>
            <person name="Ng V."/>
            <person name="Clum A."/>
            <person name="Steindorff A."/>
            <person name="Ohm R.A."/>
            <person name="Martin F."/>
            <person name="Silar P."/>
            <person name="Natvig D.O."/>
            <person name="Lalanne C."/>
            <person name="Gautier V."/>
            <person name="Ament-Velasquez S.L."/>
            <person name="Kruys A."/>
            <person name="Hutchinson M.I."/>
            <person name="Powell A.J."/>
            <person name="Barry K."/>
            <person name="Miller A.N."/>
            <person name="Grigoriev I.V."/>
            <person name="Debuchy R."/>
            <person name="Gladieux P."/>
            <person name="Hiltunen Thoren M."/>
            <person name="Johannesson H."/>
        </authorList>
    </citation>
    <scope>NUCLEOTIDE SEQUENCE</scope>
    <source>
        <strain evidence="2">CBS 123565</strain>
    </source>
</reference>
<proteinExistence type="predicted"/>
<dbReference type="EMBL" id="MU853422">
    <property type="protein sequence ID" value="KAK4131712.1"/>
    <property type="molecule type" value="Genomic_DNA"/>
</dbReference>
<evidence type="ECO:0000313" key="3">
    <source>
        <dbReference type="Proteomes" id="UP001304895"/>
    </source>
</evidence>
<organism evidence="2 3">
    <name type="scientific">Trichocladium antarcticum</name>
    <dbReference type="NCBI Taxonomy" id="1450529"/>
    <lineage>
        <taxon>Eukaryota</taxon>
        <taxon>Fungi</taxon>
        <taxon>Dikarya</taxon>
        <taxon>Ascomycota</taxon>
        <taxon>Pezizomycotina</taxon>
        <taxon>Sordariomycetes</taxon>
        <taxon>Sordariomycetidae</taxon>
        <taxon>Sordariales</taxon>
        <taxon>Chaetomiaceae</taxon>
        <taxon>Trichocladium</taxon>
    </lineage>
</organism>
<evidence type="ECO:0000256" key="1">
    <source>
        <dbReference type="SAM" id="MobiDB-lite"/>
    </source>
</evidence>
<feature type="region of interest" description="Disordered" evidence="1">
    <location>
        <begin position="135"/>
        <end position="163"/>
    </location>
</feature>
<sequence length="163" mass="17677">MLRIPYCCCVVCTPRSRSALSLFFGVVRTAAPLGGQDSPARPGDSRLLGLLLMQCAAHSQGSFQPDEQDHGISDPYLACLKAKPTHTSPQEPPESFISTRRNYSLPNNFSSISSQSTVERKKATHETLIAAQQISEPKHHQPQKPITIASIDTSLTIGRGPVP</sequence>
<accession>A0AAN6UEW0</accession>
<gene>
    <name evidence="2" type="ORF">BT67DRAFT_148911</name>
</gene>
<evidence type="ECO:0000313" key="2">
    <source>
        <dbReference type="EMBL" id="KAK4131712.1"/>
    </source>
</evidence>
<dbReference type="AlphaFoldDB" id="A0AAN6UEW0"/>